<dbReference type="EMBL" id="JAENIJ010000001">
    <property type="protein sequence ID" value="MBK1881010.1"/>
    <property type="molecule type" value="Genomic_DNA"/>
</dbReference>
<proteinExistence type="predicted"/>
<dbReference type="AlphaFoldDB" id="A0A934S4E8"/>
<dbReference type="Proteomes" id="UP000603141">
    <property type="component" value="Unassembled WGS sequence"/>
</dbReference>
<gene>
    <name evidence="1" type="ORF">JIN85_01210</name>
</gene>
<sequence>MNDDSLSKVMAEFEKNIGPERLSAIRREAVRQGVSVIKLLGDAIAEFADKMAKPTGKAA</sequence>
<organism evidence="1 2">
    <name type="scientific">Luteolibacter pohnpeiensis</name>
    <dbReference type="NCBI Taxonomy" id="454153"/>
    <lineage>
        <taxon>Bacteria</taxon>
        <taxon>Pseudomonadati</taxon>
        <taxon>Verrucomicrobiota</taxon>
        <taxon>Verrucomicrobiia</taxon>
        <taxon>Verrucomicrobiales</taxon>
        <taxon>Verrucomicrobiaceae</taxon>
        <taxon>Luteolibacter</taxon>
    </lineage>
</organism>
<comment type="caution">
    <text evidence="1">The sequence shown here is derived from an EMBL/GenBank/DDBJ whole genome shotgun (WGS) entry which is preliminary data.</text>
</comment>
<protein>
    <submittedName>
        <fullName evidence="1">Uncharacterized protein</fullName>
    </submittedName>
</protein>
<evidence type="ECO:0000313" key="1">
    <source>
        <dbReference type="EMBL" id="MBK1881010.1"/>
    </source>
</evidence>
<accession>A0A934S4E8</accession>
<name>A0A934S4E8_9BACT</name>
<evidence type="ECO:0000313" key="2">
    <source>
        <dbReference type="Proteomes" id="UP000603141"/>
    </source>
</evidence>
<reference evidence="1" key="1">
    <citation type="submission" date="2021-01" db="EMBL/GenBank/DDBJ databases">
        <title>Modified the classification status of verrucomicrobia.</title>
        <authorList>
            <person name="Feng X."/>
        </authorList>
    </citation>
    <scope>NUCLEOTIDE SEQUENCE</scope>
    <source>
        <strain evidence="1">KCTC 22041</strain>
    </source>
</reference>
<dbReference type="RefSeq" id="WP_200266759.1">
    <property type="nucleotide sequence ID" value="NZ_JAENIJ010000001.1"/>
</dbReference>
<keyword evidence="2" id="KW-1185">Reference proteome</keyword>